<feature type="domain" description="HTH cro/C1-type" evidence="3">
    <location>
        <begin position="8"/>
        <end position="68"/>
    </location>
</feature>
<organism evidence="4 5">
    <name type="scientific">Viridibacillus soli</name>
    <dbReference type="NCBI Taxonomy" id="2798301"/>
    <lineage>
        <taxon>Bacteria</taxon>
        <taxon>Bacillati</taxon>
        <taxon>Bacillota</taxon>
        <taxon>Bacilli</taxon>
        <taxon>Bacillales</taxon>
        <taxon>Caryophanaceae</taxon>
        <taxon>Viridibacillus</taxon>
    </lineage>
</organism>
<keyword evidence="2" id="KW-0812">Transmembrane</keyword>
<dbReference type="PANTHER" id="PTHR34475:SF1">
    <property type="entry name" value="CYTOSKELETON PROTEIN RODZ"/>
    <property type="match status" value="1"/>
</dbReference>
<dbReference type="Pfam" id="PF13464">
    <property type="entry name" value="RodZ_C"/>
    <property type="match status" value="1"/>
</dbReference>
<dbReference type="InterPro" id="IPR001387">
    <property type="entry name" value="Cro/C1-type_HTH"/>
</dbReference>
<feature type="transmembrane region" description="Helical" evidence="2">
    <location>
        <begin position="110"/>
        <end position="131"/>
    </location>
</feature>
<proteinExistence type="predicted"/>
<evidence type="ECO:0000256" key="1">
    <source>
        <dbReference type="SAM" id="MobiDB-lite"/>
    </source>
</evidence>
<dbReference type="PROSITE" id="PS50943">
    <property type="entry name" value="HTH_CROC1"/>
    <property type="match status" value="1"/>
</dbReference>
<dbReference type="SMART" id="SM00530">
    <property type="entry name" value="HTH_XRE"/>
    <property type="match status" value="1"/>
</dbReference>
<protein>
    <submittedName>
        <fullName evidence="4">Helix-turn-helix domain-containing protein</fullName>
    </submittedName>
</protein>
<comment type="caution">
    <text evidence="4">The sequence shown here is derived from an EMBL/GenBank/DDBJ whole genome shotgun (WGS) entry which is preliminary data.</text>
</comment>
<reference evidence="4 5" key="1">
    <citation type="submission" date="2020-12" db="EMBL/GenBank/DDBJ databases">
        <title>YIM B01967 draft genome.</title>
        <authorList>
            <person name="Yan X."/>
        </authorList>
    </citation>
    <scope>NUCLEOTIDE SEQUENCE [LARGE SCALE GENOMIC DNA]</scope>
    <source>
        <strain evidence="4 5">YIM B01967</strain>
    </source>
</reference>
<dbReference type="Gene3D" id="1.10.260.40">
    <property type="entry name" value="lambda repressor-like DNA-binding domains"/>
    <property type="match status" value="1"/>
</dbReference>
<sequence>MTELGTRLKEARLSKGYSLDDLQEITKIQKRYLSAIEEGNYSIMPGTFYVRAFIKQYAEAVDLSADELLETYKSEVPANKTVESTTTATIQQPQSRRSLSKIPSKGFMDLMPKLVVALFIIMAIVVFWYLFQQKVNNNSTPVKKEEPPQVQVDPPKTSKPDNNKGNATAAGEDQNTTDKDKTKKDKKQQKLSKGTLVNDNATTDYTLTGAKDFKIRVEVSGETWVGVQDENRLEISKKATVYHADDIVEVDAKGKESVRIRLGAASNAKVFVNDEEVEYAIAPANRPTQNIVIKFSEKE</sequence>
<feature type="region of interest" description="Disordered" evidence="1">
    <location>
        <begin position="139"/>
        <end position="195"/>
    </location>
</feature>
<keyword evidence="2" id="KW-0472">Membrane</keyword>
<dbReference type="CDD" id="cd00093">
    <property type="entry name" value="HTH_XRE"/>
    <property type="match status" value="1"/>
</dbReference>
<dbReference type="SUPFAM" id="SSF47413">
    <property type="entry name" value="lambda repressor-like DNA-binding domains"/>
    <property type="match status" value="1"/>
</dbReference>
<accession>A0ABS1H4J3</accession>
<keyword evidence="2" id="KW-1133">Transmembrane helix</keyword>
<keyword evidence="5" id="KW-1185">Reference proteome</keyword>
<dbReference type="EMBL" id="JAEOAH010000005">
    <property type="protein sequence ID" value="MBK3494321.1"/>
    <property type="molecule type" value="Genomic_DNA"/>
</dbReference>
<evidence type="ECO:0000313" key="4">
    <source>
        <dbReference type="EMBL" id="MBK3494321.1"/>
    </source>
</evidence>
<evidence type="ECO:0000259" key="3">
    <source>
        <dbReference type="PROSITE" id="PS50943"/>
    </source>
</evidence>
<dbReference type="PANTHER" id="PTHR34475">
    <property type="match status" value="1"/>
</dbReference>
<gene>
    <name evidence="4" type="ORF">JFL43_05510</name>
</gene>
<evidence type="ECO:0000313" key="5">
    <source>
        <dbReference type="Proteomes" id="UP000618943"/>
    </source>
</evidence>
<evidence type="ECO:0000256" key="2">
    <source>
        <dbReference type="SAM" id="Phobius"/>
    </source>
</evidence>
<dbReference type="InterPro" id="IPR010982">
    <property type="entry name" value="Lambda_DNA-bd_dom_sf"/>
</dbReference>
<dbReference type="InterPro" id="IPR025194">
    <property type="entry name" value="RodZ-like_C"/>
</dbReference>
<name>A0ABS1H4J3_9BACL</name>
<dbReference type="InterPro" id="IPR050400">
    <property type="entry name" value="Bact_Cytoskel_RodZ"/>
</dbReference>
<dbReference type="Proteomes" id="UP000618943">
    <property type="component" value="Unassembled WGS sequence"/>
</dbReference>
<dbReference type="Pfam" id="PF13413">
    <property type="entry name" value="HTH_25"/>
    <property type="match status" value="1"/>
</dbReference>